<dbReference type="EMBL" id="CAKOGP040000358">
    <property type="protein sequence ID" value="CAJ1934657.1"/>
    <property type="molecule type" value="Genomic_DNA"/>
</dbReference>
<comment type="caution">
    <text evidence="1">The sequence shown here is derived from an EMBL/GenBank/DDBJ whole genome shotgun (WGS) entry which is preliminary data.</text>
</comment>
<proteinExistence type="predicted"/>
<name>A0AAD2CJ97_9STRA</name>
<dbReference type="Proteomes" id="UP001295423">
    <property type="component" value="Unassembled WGS sequence"/>
</dbReference>
<protein>
    <submittedName>
        <fullName evidence="1">Uncharacterized protein</fullName>
    </submittedName>
</protein>
<reference evidence="1" key="1">
    <citation type="submission" date="2023-08" db="EMBL/GenBank/DDBJ databases">
        <authorList>
            <person name="Audoor S."/>
            <person name="Bilcke G."/>
        </authorList>
    </citation>
    <scope>NUCLEOTIDE SEQUENCE</scope>
</reference>
<evidence type="ECO:0000313" key="1">
    <source>
        <dbReference type="EMBL" id="CAJ1934657.1"/>
    </source>
</evidence>
<evidence type="ECO:0000313" key="2">
    <source>
        <dbReference type="Proteomes" id="UP001295423"/>
    </source>
</evidence>
<accession>A0AAD2CJ97</accession>
<keyword evidence="2" id="KW-1185">Reference proteome</keyword>
<organism evidence="1 2">
    <name type="scientific">Cylindrotheca closterium</name>
    <dbReference type="NCBI Taxonomy" id="2856"/>
    <lineage>
        <taxon>Eukaryota</taxon>
        <taxon>Sar</taxon>
        <taxon>Stramenopiles</taxon>
        <taxon>Ochrophyta</taxon>
        <taxon>Bacillariophyta</taxon>
        <taxon>Bacillariophyceae</taxon>
        <taxon>Bacillariophycidae</taxon>
        <taxon>Bacillariales</taxon>
        <taxon>Bacillariaceae</taxon>
        <taxon>Cylindrotheca</taxon>
    </lineage>
</organism>
<gene>
    <name evidence="1" type="ORF">CYCCA115_LOCUS3997</name>
</gene>
<sequence length="89" mass="9846">MESRILATDTGQEGKAAIPEKPYFNMYFYQNTSSRPAPTSTSTSKASARPFLCINQNTIQGLRVHPCHYGIIISMLLLGKMRGLPNGQK</sequence>
<dbReference type="AlphaFoldDB" id="A0AAD2CJ97"/>